<dbReference type="Pfam" id="PF03127">
    <property type="entry name" value="GAT"/>
    <property type="match status" value="1"/>
</dbReference>
<dbReference type="GO" id="GO:0043130">
    <property type="term" value="F:ubiquitin binding"/>
    <property type="evidence" value="ECO:0007669"/>
    <property type="project" value="InterPro"/>
</dbReference>
<dbReference type="CDD" id="cd21383">
    <property type="entry name" value="GAT_GGA_Tom1-like"/>
    <property type="match status" value="1"/>
</dbReference>
<evidence type="ECO:0000313" key="3">
    <source>
        <dbReference type="EMBL" id="CAK3857076.1"/>
    </source>
</evidence>
<gene>
    <name evidence="3" type="ORF">LECACI_7A001755</name>
</gene>
<feature type="compositionally biased region" description="Polar residues" evidence="1">
    <location>
        <begin position="529"/>
        <end position="541"/>
    </location>
</feature>
<dbReference type="Gene3D" id="1.25.40.90">
    <property type="match status" value="1"/>
</dbReference>
<protein>
    <recommendedName>
        <fullName evidence="2">GAT domain-containing protein</fullName>
    </recommendedName>
</protein>
<evidence type="ECO:0000256" key="1">
    <source>
        <dbReference type="SAM" id="MobiDB-lite"/>
    </source>
</evidence>
<dbReference type="InterPro" id="IPR004152">
    <property type="entry name" value="GAT_dom"/>
</dbReference>
<dbReference type="EMBL" id="CAVMBE010000007">
    <property type="protein sequence ID" value="CAK3857076.1"/>
    <property type="molecule type" value="Genomic_DNA"/>
</dbReference>
<feature type="domain" description="GAT" evidence="2">
    <location>
        <begin position="216"/>
        <end position="305"/>
    </location>
</feature>
<evidence type="ECO:0000313" key="4">
    <source>
        <dbReference type="Proteomes" id="UP001296104"/>
    </source>
</evidence>
<dbReference type="PROSITE" id="PS50909">
    <property type="entry name" value="GAT"/>
    <property type="match status" value="1"/>
</dbReference>
<evidence type="ECO:0000259" key="2">
    <source>
        <dbReference type="PROSITE" id="PS50909"/>
    </source>
</evidence>
<feature type="region of interest" description="Disordered" evidence="1">
    <location>
        <begin position="337"/>
        <end position="554"/>
    </location>
</feature>
<dbReference type="Proteomes" id="UP001296104">
    <property type="component" value="Unassembled WGS sequence"/>
</dbReference>
<feature type="region of interest" description="Disordered" evidence="1">
    <location>
        <begin position="1"/>
        <end position="33"/>
    </location>
</feature>
<organism evidence="3 4">
    <name type="scientific">Lecanosticta acicola</name>
    <dbReference type="NCBI Taxonomy" id="111012"/>
    <lineage>
        <taxon>Eukaryota</taxon>
        <taxon>Fungi</taxon>
        <taxon>Dikarya</taxon>
        <taxon>Ascomycota</taxon>
        <taxon>Pezizomycotina</taxon>
        <taxon>Dothideomycetes</taxon>
        <taxon>Dothideomycetidae</taxon>
        <taxon>Mycosphaerellales</taxon>
        <taxon>Mycosphaerellaceae</taxon>
        <taxon>Lecanosticta</taxon>
    </lineage>
</organism>
<sequence length="554" mass="59828">MKKRFTGLLSRTKSVRKDNSSQPDFSHAPVDSPEANASRAVRLFCESGSASNGGEEVLHLPVIVESAESSPQAAASAAYQIRKFLTRDWATKPHVQYNAIMLIRILCDNPGPTFTRNFDKVFVGAIKETLRSSKDSSTQQILRETLDALEVDKSHDAGLQDLLQMWRKEKGNNASLARSARVSQPPPSAVYGAAYTPDPQHVSDAQRGGGRAEQLPSQGELASRVEEAKNTAKILLQLVQSTPVEEVLQHELIREFSERCQSAQRSMQTYINCDNPAPDDETALTLIETVEQLSLALSRHQRSVLAARRAMGATPSPNNAAVTENGHSAFAAPVPQAAPMQTNGFGSQPNGQQYDIRNSYGGFQAPSGPPPNMVNSLQQRHTPQEHQGKSSNPFADPVHHTSNPAPHAYESTNYGSAFAQRPQEPAQSFTIEPEPTFSPPQRQNTADLEDAYSDGRVSPVTNRSEANTSPQSPSRPKPGPWHTSDVTPSYLGRQTSAANGLTMHGAEPQEIDGYSQVGRTGGHDRSGVSAPNTGTSGSSFAVSPVDSRTAHTRG</sequence>
<proteinExistence type="predicted"/>
<reference evidence="3" key="1">
    <citation type="submission" date="2023-11" db="EMBL/GenBank/DDBJ databases">
        <authorList>
            <person name="Alioto T."/>
            <person name="Alioto T."/>
            <person name="Gomez Garrido J."/>
        </authorList>
    </citation>
    <scope>NUCLEOTIDE SEQUENCE</scope>
</reference>
<dbReference type="InterPro" id="IPR008942">
    <property type="entry name" value="ENTH_VHS"/>
</dbReference>
<feature type="region of interest" description="Disordered" evidence="1">
    <location>
        <begin position="196"/>
        <end position="215"/>
    </location>
</feature>
<comment type="caution">
    <text evidence="3">The sequence shown here is derived from an EMBL/GenBank/DDBJ whole genome shotgun (WGS) entry which is preliminary data.</text>
</comment>
<keyword evidence="4" id="KW-1185">Reference proteome</keyword>
<feature type="compositionally biased region" description="Polar residues" evidence="1">
    <location>
        <begin position="400"/>
        <end position="415"/>
    </location>
</feature>
<dbReference type="Gene3D" id="1.20.58.160">
    <property type="match status" value="1"/>
</dbReference>
<feature type="compositionally biased region" description="Polar residues" evidence="1">
    <location>
        <begin position="339"/>
        <end position="356"/>
    </location>
</feature>
<dbReference type="AlphaFoldDB" id="A0AAI8YTM2"/>
<dbReference type="InterPro" id="IPR038425">
    <property type="entry name" value="GAT_sf"/>
</dbReference>
<dbReference type="GO" id="GO:0035091">
    <property type="term" value="F:phosphatidylinositol binding"/>
    <property type="evidence" value="ECO:0007669"/>
    <property type="project" value="InterPro"/>
</dbReference>
<feature type="compositionally biased region" description="Polar residues" evidence="1">
    <location>
        <begin position="459"/>
        <end position="472"/>
    </location>
</feature>
<accession>A0AAI8YTM2</accession>
<name>A0AAI8YTM2_9PEZI</name>
<dbReference type="SUPFAM" id="SSF89009">
    <property type="entry name" value="GAT-like domain"/>
    <property type="match status" value="1"/>
</dbReference>
<feature type="compositionally biased region" description="Polar residues" evidence="1">
    <location>
        <begin position="484"/>
        <end position="499"/>
    </location>
</feature>